<reference evidence="1 2" key="1">
    <citation type="journal article" date="2016" name="Nat. Commun.">
        <title>Thousands of microbial genomes shed light on interconnected biogeochemical processes in an aquifer system.</title>
        <authorList>
            <person name="Anantharaman K."/>
            <person name="Brown C.T."/>
            <person name="Hug L.A."/>
            <person name="Sharon I."/>
            <person name="Castelle C.J."/>
            <person name="Probst A.J."/>
            <person name="Thomas B.C."/>
            <person name="Singh A."/>
            <person name="Wilkins M.J."/>
            <person name="Karaoz U."/>
            <person name="Brodie E.L."/>
            <person name="Williams K.H."/>
            <person name="Hubbard S.S."/>
            <person name="Banfield J.F."/>
        </authorList>
    </citation>
    <scope>NUCLEOTIDE SEQUENCE [LARGE SCALE GENOMIC DNA]</scope>
</reference>
<dbReference type="Proteomes" id="UP000177268">
    <property type="component" value="Unassembled WGS sequence"/>
</dbReference>
<dbReference type="AlphaFoldDB" id="A0A1F5ZH89"/>
<organism evidence="1 2">
    <name type="scientific">Candidatus Gottesmanbacteria bacterium RBG_13_45_10</name>
    <dbReference type="NCBI Taxonomy" id="1798370"/>
    <lineage>
        <taxon>Bacteria</taxon>
        <taxon>Candidatus Gottesmaniibacteriota</taxon>
    </lineage>
</organism>
<accession>A0A1F5ZH89</accession>
<dbReference type="EMBL" id="MFIZ01000012">
    <property type="protein sequence ID" value="OGG11879.1"/>
    <property type="molecule type" value="Genomic_DNA"/>
</dbReference>
<comment type="caution">
    <text evidence="1">The sequence shown here is derived from an EMBL/GenBank/DDBJ whole genome shotgun (WGS) entry which is preliminary data.</text>
</comment>
<protein>
    <submittedName>
        <fullName evidence="1">Uncharacterized protein</fullName>
    </submittedName>
</protein>
<evidence type="ECO:0000313" key="1">
    <source>
        <dbReference type="EMBL" id="OGG11879.1"/>
    </source>
</evidence>
<sequence>MSQLEAPKFFEPKDKGLDPATLEAKYGRFWIVATNCGAARDIRTPEGRDELRADITRLCNQILDIAKQNGIEVTRVKTQTNLPISSTYATKILDPHDGEGWDVARREAGLLRHGERTVDLLRLVEGQGPINGHREQIGDTYTYPFMRAEVRDEDLRRLNNLLVNPSAYRIATGMMSIENPTSATIHSMESSIGDVDSLEGSFTIIAKEPAPISE</sequence>
<proteinExistence type="predicted"/>
<name>A0A1F5ZH89_9BACT</name>
<evidence type="ECO:0000313" key="2">
    <source>
        <dbReference type="Proteomes" id="UP000177268"/>
    </source>
</evidence>
<gene>
    <name evidence="1" type="ORF">A2Z00_00310</name>
</gene>